<accession>A0A369K001</accession>
<name>A0A369K001_HYPMA</name>
<sequence length="236" mass="27532">MFPQEVQRLKAKRGHSLSTKIAMISHGLLTLYRLRRSVRPSKRRTKSALAALCRVGALASYVQRPPKRHHVRRSIDAFRARQPFCHHMSPLRIDSSVSGSLPAFFKARAEQSMNRILQHRSSRRDFAIVKNRINQLYEELCLIKASAKVLHCEMFQYHLHHVAEALPGRERRETEMLFRNRFSDLRQSKKYFDQTGSKSELQDLCRAVHFSNNLVNELFVRVFAELGRARTILKLL</sequence>
<organism evidence="1 2">
    <name type="scientific">Hypsizygus marmoreus</name>
    <name type="common">White beech mushroom</name>
    <name type="synonym">Agaricus marmoreus</name>
    <dbReference type="NCBI Taxonomy" id="39966"/>
    <lineage>
        <taxon>Eukaryota</taxon>
        <taxon>Fungi</taxon>
        <taxon>Dikarya</taxon>
        <taxon>Basidiomycota</taxon>
        <taxon>Agaricomycotina</taxon>
        <taxon>Agaricomycetes</taxon>
        <taxon>Agaricomycetidae</taxon>
        <taxon>Agaricales</taxon>
        <taxon>Tricholomatineae</taxon>
        <taxon>Lyophyllaceae</taxon>
        <taxon>Hypsizygus</taxon>
    </lineage>
</organism>
<keyword evidence="2" id="KW-1185">Reference proteome</keyword>
<evidence type="ECO:0000313" key="2">
    <source>
        <dbReference type="Proteomes" id="UP000076154"/>
    </source>
</evidence>
<dbReference type="InParanoid" id="A0A369K001"/>
<dbReference type="EMBL" id="LUEZ02000017">
    <property type="protein sequence ID" value="RDB27328.1"/>
    <property type="molecule type" value="Genomic_DNA"/>
</dbReference>
<evidence type="ECO:0000313" key="1">
    <source>
        <dbReference type="EMBL" id="RDB27328.1"/>
    </source>
</evidence>
<proteinExistence type="predicted"/>
<comment type="caution">
    <text evidence="1">The sequence shown here is derived from an EMBL/GenBank/DDBJ whole genome shotgun (WGS) entry which is preliminary data.</text>
</comment>
<protein>
    <submittedName>
        <fullName evidence="1">Uncharacterized protein</fullName>
    </submittedName>
</protein>
<dbReference type="Proteomes" id="UP000076154">
    <property type="component" value="Unassembled WGS sequence"/>
</dbReference>
<dbReference type="AlphaFoldDB" id="A0A369K001"/>
<gene>
    <name evidence="1" type="ORF">Hypma_004424</name>
</gene>
<reference evidence="1" key="1">
    <citation type="submission" date="2018-04" db="EMBL/GenBank/DDBJ databases">
        <title>Whole genome sequencing of Hypsizygus marmoreus.</title>
        <authorList>
            <person name="Choi I.-G."/>
            <person name="Min B."/>
            <person name="Kim J.-G."/>
            <person name="Kim S."/>
            <person name="Oh Y.-L."/>
            <person name="Kong W.-S."/>
            <person name="Park H."/>
            <person name="Jeong J."/>
            <person name="Song E.-S."/>
        </authorList>
    </citation>
    <scope>NUCLEOTIDE SEQUENCE [LARGE SCALE GENOMIC DNA]</scope>
    <source>
        <strain evidence="1">51987-8</strain>
    </source>
</reference>